<dbReference type="InterPro" id="IPR023395">
    <property type="entry name" value="MCP_dom_sf"/>
</dbReference>
<evidence type="ECO:0000313" key="10">
    <source>
        <dbReference type="Proteomes" id="UP000235728"/>
    </source>
</evidence>
<comment type="caution">
    <text evidence="9">The sequence shown here is derived from an EMBL/GenBank/DDBJ whole genome shotgun (WGS) entry which is preliminary data.</text>
</comment>
<dbReference type="PANTHER" id="PTHR47567">
    <property type="entry name" value="MITOCHONDRIAL SUBSTRATE/SOLUTE CARRIER"/>
    <property type="match status" value="1"/>
</dbReference>
<evidence type="ECO:0008006" key="11">
    <source>
        <dbReference type="Google" id="ProtNLM"/>
    </source>
</evidence>
<evidence type="ECO:0000256" key="7">
    <source>
        <dbReference type="RuleBase" id="RU000488"/>
    </source>
</evidence>
<protein>
    <recommendedName>
        <fullName evidence="11">Mitochondrial carrier protein</fullName>
    </recommendedName>
</protein>
<feature type="transmembrane region" description="Helical" evidence="8">
    <location>
        <begin position="35"/>
        <end position="54"/>
    </location>
</feature>
<accession>A0A2N6NL77</accession>
<sequence length="156" mass="17422">MILTPVDTLKTTLQVQGPEGRALLRERIKKHGVGTLWWGAFATAGATFVGHYPWFATYNILSEAIKEPPKDQFFLWLLRLAFIGFVASLVSDCVSNSLRVVKTYRQVNETQVSYTKLVIQGDGVSGLFGRGLSTRILCNGLQGLLFSILWKLFLDL</sequence>
<keyword evidence="3" id="KW-0496">Mitochondrion</keyword>
<feature type="transmembrane region" description="Helical" evidence="8">
    <location>
        <begin position="74"/>
        <end position="95"/>
    </location>
</feature>
<keyword evidence="5 6" id="KW-0472">Membrane</keyword>
<evidence type="ECO:0000256" key="8">
    <source>
        <dbReference type="SAM" id="Phobius"/>
    </source>
</evidence>
<dbReference type="Proteomes" id="UP000235728">
    <property type="component" value="Unassembled WGS sequence"/>
</dbReference>
<evidence type="ECO:0000256" key="2">
    <source>
        <dbReference type="ARBA" id="ARBA00022692"/>
    </source>
</evidence>
<dbReference type="Gene3D" id="1.50.40.10">
    <property type="entry name" value="Mitochondrial carrier domain"/>
    <property type="match status" value="1"/>
</dbReference>
<dbReference type="InterPro" id="IPR018108">
    <property type="entry name" value="MCP_transmembrane"/>
</dbReference>
<comment type="similarity">
    <text evidence="7">Belongs to the mitochondrial carrier (TC 2.A.29) family.</text>
</comment>
<dbReference type="Pfam" id="PF00153">
    <property type="entry name" value="Mito_carr"/>
    <property type="match status" value="1"/>
</dbReference>
<dbReference type="AlphaFoldDB" id="A0A2N6NL77"/>
<proteinExistence type="inferred from homology"/>
<dbReference type="EMBL" id="MRVG01000006">
    <property type="protein sequence ID" value="PMB67986.1"/>
    <property type="molecule type" value="Genomic_DNA"/>
</dbReference>
<evidence type="ECO:0000313" key="9">
    <source>
        <dbReference type="EMBL" id="PMB67986.1"/>
    </source>
</evidence>
<keyword evidence="7" id="KW-0813">Transport</keyword>
<evidence type="ECO:0000256" key="5">
    <source>
        <dbReference type="ARBA" id="ARBA00023136"/>
    </source>
</evidence>
<organism evidence="9 10">
    <name type="scientific">Beauveria bassiana</name>
    <name type="common">White muscardine disease fungus</name>
    <name type="synonym">Tritirachium shiotae</name>
    <dbReference type="NCBI Taxonomy" id="176275"/>
    <lineage>
        <taxon>Eukaryota</taxon>
        <taxon>Fungi</taxon>
        <taxon>Dikarya</taxon>
        <taxon>Ascomycota</taxon>
        <taxon>Pezizomycotina</taxon>
        <taxon>Sordariomycetes</taxon>
        <taxon>Hypocreomycetidae</taxon>
        <taxon>Hypocreales</taxon>
        <taxon>Cordycipitaceae</taxon>
        <taxon>Beauveria</taxon>
    </lineage>
</organism>
<feature type="repeat" description="Solcar" evidence="6">
    <location>
        <begin position="1"/>
        <end position="64"/>
    </location>
</feature>
<comment type="subcellular location">
    <subcellularLocation>
        <location evidence="1">Membrane</location>
        <topology evidence="1">Multi-pass membrane protein</topology>
    </subcellularLocation>
</comment>
<evidence type="ECO:0000256" key="1">
    <source>
        <dbReference type="ARBA" id="ARBA00004141"/>
    </source>
</evidence>
<evidence type="ECO:0000256" key="4">
    <source>
        <dbReference type="ARBA" id="ARBA00022989"/>
    </source>
</evidence>
<dbReference type="GO" id="GO:0016020">
    <property type="term" value="C:membrane"/>
    <property type="evidence" value="ECO:0007669"/>
    <property type="project" value="UniProtKB-SubCell"/>
</dbReference>
<name>A0A2N6NL77_BEABA</name>
<keyword evidence="3" id="KW-0999">Mitochondrion inner membrane</keyword>
<evidence type="ECO:0000256" key="6">
    <source>
        <dbReference type="PROSITE-ProRule" id="PRU00282"/>
    </source>
</evidence>
<dbReference type="PROSITE" id="PS50920">
    <property type="entry name" value="SOLCAR"/>
    <property type="match status" value="1"/>
</dbReference>
<dbReference type="SUPFAM" id="SSF103506">
    <property type="entry name" value="Mitochondrial carrier"/>
    <property type="match status" value="1"/>
</dbReference>
<reference evidence="9 10" key="1">
    <citation type="journal article" date="2016" name="Appl. Microbiol. Biotechnol.">
        <title>Characterization of T-DNA insertion mutants with decreased virulence in the entomopathogenic fungus Beauveria bassiana JEF-007.</title>
        <authorList>
            <person name="Kim S."/>
            <person name="Lee S.J."/>
            <person name="Nai Y.S."/>
            <person name="Yu J.S."/>
            <person name="Lee M.R."/>
            <person name="Yang Y.T."/>
            <person name="Kim J.S."/>
        </authorList>
    </citation>
    <scope>NUCLEOTIDE SEQUENCE [LARGE SCALE GENOMIC DNA]</scope>
    <source>
        <strain evidence="9 10">JEF-007</strain>
    </source>
</reference>
<dbReference type="PANTHER" id="PTHR47567:SF1">
    <property type="entry name" value="NAD-DEPENDENT EPIMERASE_DEHYDRATASE DOMAIN-CONTAINING PROTEIN"/>
    <property type="match status" value="1"/>
</dbReference>
<keyword evidence="2 6" id="KW-0812">Transmembrane</keyword>
<keyword evidence="4 8" id="KW-1133">Transmembrane helix</keyword>
<gene>
    <name evidence="9" type="ORF">BM221_006162</name>
</gene>
<evidence type="ECO:0000256" key="3">
    <source>
        <dbReference type="ARBA" id="ARBA00022792"/>
    </source>
</evidence>